<feature type="transmembrane region" description="Helical" evidence="6">
    <location>
        <begin position="145"/>
        <end position="164"/>
    </location>
</feature>
<dbReference type="SUPFAM" id="SSF103481">
    <property type="entry name" value="Multidrug resistance efflux transporter EmrE"/>
    <property type="match status" value="2"/>
</dbReference>
<dbReference type="PANTHER" id="PTHR32322:SF9">
    <property type="entry name" value="AMINO-ACID METABOLITE EFFLUX PUMP-RELATED"/>
    <property type="match status" value="1"/>
</dbReference>
<evidence type="ECO:0000259" key="7">
    <source>
        <dbReference type="Pfam" id="PF00892"/>
    </source>
</evidence>
<keyword evidence="3 6" id="KW-0812">Transmembrane</keyword>
<feature type="transmembrane region" description="Helical" evidence="6">
    <location>
        <begin position="237"/>
        <end position="257"/>
    </location>
</feature>
<feature type="transmembrane region" description="Helical" evidence="6">
    <location>
        <begin position="66"/>
        <end position="84"/>
    </location>
</feature>
<comment type="similarity">
    <text evidence="2">Belongs to the EamA transporter family.</text>
</comment>
<dbReference type="RefSeq" id="WP_344037189.1">
    <property type="nucleotide sequence ID" value="NZ_BAAAKE010000006.1"/>
</dbReference>
<feature type="transmembrane region" description="Helical" evidence="6">
    <location>
        <begin position="122"/>
        <end position="139"/>
    </location>
</feature>
<dbReference type="PANTHER" id="PTHR32322">
    <property type="entry name" value="INNER MEMBRANE TRANSPORTER"/>
    <property type="match status" value="1"/>
</dbReference>
<evidence type="ECO:0000256" key="2">
    <source>
        <dbReference type="ARBA" id="ARBA00007362"/>
    </source>
</evidence>
<dbReference type="EMBL" id="JBHSJB010000027">
    <property type="protein sequence ID" value="MFC5057278.1"/>
    <property type="molecule type" value="Genomic_DNA"/>
</dbReference>
<name>A0ABV9Y3I7_9PSEU</name>
<reference evidence="9" key="1">
    <citation type="journal article" date="2019" name="Int. J. Syst. Evol. Microbiol.">
        <title>The Global Catalogue of Microorganisms (GCM) 10K type strain sequencing project: providing services to taxonomists for standard genome sequencing and annotation.</title>
        <authorList>
            <consortium name="The Broad Institute Genomics Platform"/>
            <consortium name="The Broad Institute Genome Sequencing Center for Infectious Disease"/>
            <person name="Wu L."/>
            <person name="Ma J."/>
        </authorList>
    </citation>
    <scope>NUCLEOTIDE SEQUENCE [LARGE SCALE GENOMIC DNA]</scope>
    <source>
        <strain evidence="9">KCTC 12848</strain>
    </source>
</reference>
<feature type="transmembrane region" description="Helical" evidence="6">
    <location>
        <begin position="176"/>
        <end position="194"/>
    </location>
</feature>
<dbReference type="InterPro" id="IPR037185">
    <property type="entry name" value="EmrE-like"/>
</dbReference>
<dbReference type="InterPro" id="IPR050638">
    <property type="entry name" value="AA-Vitamin_Transporters"/>
</dbReference>
<feature type="transmembrane region" description="Helical" evidence="6">
    <location>
        <begin position="206"/>
        <end position="225"/>
    </location>
</feature>
<feature type="transmembrane region" description="Helical" evidence="6">
    <location>
        <begin position="90"/>
        <end position="110"/>
    </location>
</feature>
<gene>
    <name evidence="8" type="ORF">ACFPFM_26475</name>
</gene>
<evidence type="ECO:0000313" key="9">
    <source>
        <dbReference type="Proteomes" id="UP001595833"/>
    </source>
</evidence>
<evidence type="ECO:0000256" key="1">
    <source>
        <dbReference type="ARBA" id="ARBA00004141"/>
    </source>
</evidence>
<proteinExistence type="inferred from homology"/>
<evidence type="ECO:0000256" key="5">
    <source>
        <dbReference type="ARBA" id="ARBA00023136"/>
    </source>
</evidence>
<evidence type="ECO:0000313" key="8">
    <source>
        <dbReference type="EMBL" id="MFC5057278.1"/>
    </source>
</evidence>
<feature type="transmembrane region" description="Helical" evidence="6">
    <location>
        <begin position="263"/>
        <end position="283"/>
    </location>
</feature>
<evidence type="ECO:0000256" key="4">
    <source>
        <dbReference type="ARBA" id="ARBA00022989"/>
    </source>
</evidence>
<keyword evidence="4 6" id="KW-1133">Transmembrane helix</keyword>
<evidence type="ECO:0000256" key="3">
    <source>
        <dbReference type="ARBA" id="ARBA00022692"/>
    </source>
</evidence>
<protein>
    <submittedName>
        <fullName evidence="8">DMT family transporter</fullName>
    </submittedName>
</protein>
<keyword evidence="9" id="KW-1185">Reference proteome</keyword>
<accession>A0ABV9Y3I7</accession>
<feature type="domain" description="EamA" evidence="7">
    <location>
        <begin position="11"/>
        <end position="136"/>
    </location>
</feature>
<feature type="transmembrane region" description="Helical" evidence="6">
    <location>
        <begin position="36"/>
        <end position="54"/>
    </location>
</feature>
<dbReference type="Proteomes" id="UP001595833">
    <property type="component" value="Unassembled WGS sequence"/>
</dbReference>
<sequence>MTGRRVLRMGLLALLWGSCFLWIELALTGFTPVQIAVARCALGAVVVFALARRAGERLPRGLWGRLAVAAFFCNALPFVLFGLGQRTVDSGVAGVLNATTPLWSLLIGLAVGADRGSGPTRLAGLGLGFGGVLLIFAPWEQGLPGPAALGLLGAAASYAVAFAYMGRELVGKGGAMAVSAAQLAAATGLSALLLPFDHAASRPNPTAIAAVVVLGVLGTGATFVLNYRIIADEGATSAATVGYLLPVVSVALGAAVLDEPLTARVVAGALVVLAGVAVTRLAAAKTPPERCGPYQLPVLSTERDAAAAVRPKLVDHGISAGQAAGMNPDE</sequence>
<keyword evidence="5 6" id="KW-0472">Membrane</keyword>
<evidence type="ECO:0000256" key="6">
    <source>
        <dbReference type="SAM" id="Phobius"/>
    </source>
</evidence>
<dbReference type="Pfam" id="PF00892">
    <property type="entry name" value="EamA"/>
    <property type="match status" value="2"/>
</dbReference>
<dbReference type="PROSITE" id="PS51257">
    <property type="entry name" value="PROKAR_LIPOPROTEIN"/>
    <property type="match status" value="1"/>
</dbReference>
<comment type="caution">
    <text evidence="8">The sequence shown here is derived from an EMBL/GenBank/DDBJ whole genome shotgun (WGS) entry which is preliminary data.</text>
</comment>
<comment type="subcellular location">
    <subcellularLocation>
        <location evidence="1">Membrane</location>
        <topology evidence="1">Multi-pass membrane protein</topology>
    </subcellularLocation>
</comment>
<dbReference type="InterPro" id="IPR000620">
    <property type="entry name" value="EamA_dom"/>
</dbReference>
<organism evidence="8 9">
    <name type="scientific">Saccharothrix xinjiangensis</name>
    <dbReference type="NCBI Taxonomy" id="204798"/>
    <lineage>
        <taxon>Bacteria</taxon>
        <taxon>Bacillati</taxon>
        <taxon>Actinomycetota</taxon>
        <taxon>Actinomycetes</taxon>
        <taxon>Pseudonocardiales</taxon>
        <taxon>Pseudonocardiaceae</taxon>
        <taxon>Saccharothrix</taxon>
    </lineage>
</organism>
<feature type="domain" description="EamA" evidence="7">
    <location>
        <begin position="147"/>
        <end position="279"/>
    </location>
</feature>